<proteinExistence type="predicted"/>
<dbReference type="WBParaSite" id="TCNE_0001811001-mRNA-1">
    <property type="protein sequence ID" value="TCNE_0001811001-mRNA-1"/>
    <property type="gene ID" value="TCNE_0001811001"/>
</dbReference>
<reference evidence="6 7" key="2">
    <citation type="submission" date="2018-11" db="EMBL/GenBank/DDBJ databases">
        <authorList>
            <consortium name="Pathogen Informatics"/>
        </authorList>
    </citation>
    <scope>NUCLEOTIDE SEQUENCE [LARGE SCALE GENOMIC DNA]</scope>
</reference>
<feature type="domain" description="PUMA/OVT1 coiled-coil region" evidence="5">
    <location>
        <begin position="320"/>
        <end position="379"/>
    </location>
</feature>
<evidence type="ECO:0000256" key="1">
    <source>
        <dbReference type="ARBA" id="ARBA00023054"/>
    </source>
</evidence>
<keyword evidence="1 2" id="KW-0175">Coiled coil</keyword>
<keyword evidence="7" id="KW-1185">Reference proteome</keyword>
<reference evidence="8" key="1">
    <citation type="submission" date="2016-06" db="UniProtKB">
        <authorList>
            <consortium name="WormBaseParasite"/>
        </authorList>
    </citation>
    <scope>IDENTIFICATION</scope>
</reference>
<dbReference type="Pfam" id="PF15035">
    <property type="entry name" value="Rootletin"/>
    <property type="match status" value="1"/>
</dbReference>
<feature type="domain" description="Rootletin-like coiled-coil" evidence="4">
    <location>
        <begin position="99"/>
        <end position="186"/>
    </location>
</feature>
<dbReference type="InterPro" id="IPR055167">
    <property type="entry name" value="Rootletin-like_CC"/>
</dbReference>
<protein>
    <submittedName>
        <fullName evidence="8">Shootin-1</fullName>
    </submittedName>
</protein>
<dbReference type="Pfam" id="PF24627">
    <property type="entry name" value="PUMA_CC"/>
    <property type="match status" value="1"/>
</dbReference>
<evidence type="ECO:0000256" key="2">
    <source>
        <dbReference type="SAM" id="Coils"/>
    </source>
</evidence>
<feature type="compositionally biased region" description="Basic and acidic residues" evidence="3">
    <location>
        <begin position="301"/>
        <end position="310"/>
    </location>
</feature>
<evidence type="ECO:0000313" key="8">
    <source>
        <dbReference type="WBParaSite" id="TCNE_0001811001-mRNA-1"/>
    </source>
</evidence>
<accession>A0A183VBI6</accession>
<dbReference type="InterPro" id="IPR057531">
    <property type="entry name" value="PUMA/OVT1_CC"/>
</dbReference>
<dbReference type="AlphaFoldDB" id="A0A183VBI6"/>
<feature type="coiled-coil region" evidence="2">
    <location>
        <begin position="101"/>
        <end position="189"/>
    </location>
</feature>
<organism evidence="7 8">
    <name type="scientific">Toxocara canis</name>
    <name type="common">Canine roundworm</name>
    <dbReference type="NCBI Taxonomy" id="6265"/>
    <lineage>
        <taxon>Eukaryota</taxon>
        <taxon>Metazoa</taxon>
        <taxon>Ecdysozoa</taxon>
        <taxon>Nematoda</taxon>
        <taxon>Chromadorea</taxon>
        <taxon>Rhabditida</taxon>
        <taxon>Spirurina</taxon>
        <taxon>Ascaridomorpha</taxon>
        <taxon>Ascaridoidea</taxon>
        <taxon>Toxocaridae</taxon>
        <taxon>Toxocara</taxon>
    </lineage>
</organism>
<evidence type="ECO:0000313" key="6">
    <source>
        <dbReference type="EMBL" id="VDM49427.1"/>
    </source>
</evidence>
<evidence type="ECO:0000256" key="3">
    <source>
        <dbReference type="SAM" id="MobiDB-lite"/>
    </source>
</evidence>
<evidence type="ECO:0000259" key="4">
    <source>
        <dbReference type="Pfam" id="PF15035"/>
    </source>
</evidence>
<evidence type="ECO:0000259" key="5">
    <source>
        <dbReference type="Pfam" id="PF24627"/>
    </source>
</evidence>
<evidence type="ECO:0000313" key="7">
    <source>
        <dbReference type="Proteomes" id="UP000050794"/>
    </source>
</evidence>
<gene>
    <name evidence="6" type="ORF">TCNE_LOCUS18106</name>
</gene>
<dbReference type="EMBL" id="UYWY01025134">
    <property type="protein sequence ID" value="VDM49427.1"/>
    <property type="molecule type" value="Genomic_DNA"/>
</dbReference>
<sequence>MSSRLDDERRRLFSMNIRKVNTKNIKNIKNMNIRDVKNMNIRSVKNVNVKNIKNMKIKNMNLKNIRNMNIKNMNVKNTMFCCYHKVVDDMAMIRCVLFALNEELRFQNEQLQAEIQRMRQQFELSMRDKERIYQNRERNLAQYLSEEQKKMMDLWAELQQVRRQCVEYKEQTERDLENQRNEFIKVMRSVGGVARQLNIAAEHPIFSESGGSGSVQDVTLVEALTRFREQQGVVSGRGDAELNSELMKKYEQAIERIVQLESRGGDRSVNNVSTLEAELRRTKDRLNESLDALRKLNSVAKENRDHDAQKRSRSLSPGTLPIHELVVRLESAEDARKRMDKQLADSKKEINIQLKAVDDATREIRRLEDRLHTAESERTVAENARKHLEEEIRRLKLVFDQSAADGERKAIEEAEERHRLIEEEYKTRLAFNLSI</sequence>
<dbReference type="Proteomes" id="UP000050794">
    <property type="component" value="Unassembled WGS sequence"/>
</dbReference>
<name>A0A183VBI6_TOXCA</name>
<feature type="region of interest" description="Disordered" evidence="3">
    <location>
        <begin position="297"/>
        <end position="316"/>
    </location>
</feature>